<evidence type="ECO:0000313" key="1">
    <source>
        <dbReference type="EMBL" id="KAI8680498.1"/>
    </source>
</evidence>
<evidence type="ECO:0000313" key="2">
    <source>
        <dbReference type="Proteomes" id="UP001065298"/>
    </source>
</evidence>
<proteinExistence type="predicted"/>
<gene>
    <name evidence="1" type="ORF">NCS57_00331000</name>
</gene>
<keyword evidence="2" id="KW-1185">Reference proteome</keyword>
<organism evidence="1 2">
    <name type="scientific">Fusarium keratoplasticum</name>
    <dbReference type="NCBI Taxonomy" id="1328300"/>
    <lineage>
        <taxon>Eukaryota</taxon>
        <taxon>Fungi</taxon>
        <taxon>Dikarya</taxon>
        <taxon>Ascomycota</taxon>
        <taxon>Pezizomycotina</taxon>
        <taxon>Sordariomycetes</taxon>
        <taxon>Hypocreomycetidae</taxon>
        <taxon>Hypocreales</taxon>
        <taxon>Nectriaceae</taxon>
        <taxon>Fusarium</taxon>
        <taxon>Fusarium solani species complex</taxon>
    </lineage>
</organism>
<accession>A0ACC0RCP6</accession>
<protein>
    <submittedName>
        <fullName evidence="1">HET domain-containing protein</fullName>
    </submittedName>
</protein>
<comment type="caution">
    <text evidence="1">The sequence shown here is derived from an EMBL/GenBank/DDBJ whole genome shotgun (WGS) entry which is preliminary data.</text>
</comment>
<sequence length="801" mass="91738">MQSARSGRKRCSYVSPDTTTRKRARKTSGGILSTEHGTATTAVEDINAKVTPHRLCTVCTATISKSHLLNGRMREIKMTLNSWGCTERWEQFAHQPSLEALKSSARDGCHLCSLLCTIVNEKSIDQVIEDEKKEAANDVPNPLEGYGPHPLTALNTAPHVRQERKRQLQRRMEQLDQIKDDLSAKIAGVVLQFRWGCNEWDERVEAKWGSYVSINLELDWHLNYPMETNGRRSLSIYRTEYVRSQGEKWESNRDDPIDVVHDAQISASTGSDASLNLANRWLAKCKKEHAVCRKAVRSASKFPTRLLDLGSGKDQTIRLREGLGRKEFVSLTHRWGNTQPLRLLQGNVETFKTEIKPEDLPKTFRDAVTITRKLRYRYLWIDSLCIIQDSKEDWMTESAIMGHIYRCSALNISAGGAEDSSSGCFVTREPLQHRACILTGDATAGLCVPRCCPSEWRNHDGSSTISRGWVFQERMLAPRTLHYSRKTISWECICLDATEGWPEGDTWDWERDRRYRRPKEIFQTLCDFQRPAENPTFPLANKDMEAFYHAWAELVNNYSNKKLTQGSDKLVALHGVMSLIAESTGLRQAAGMWLDYLHLDLMWSTWNQAEKRPEFYDPTKYRAPSWSWACVDSGVRLECRDLHRGKNENILGLSMWMSYTLTQQFRVAGVVVSARPNGLASYGHLAIEGRVRKMEWNENSGVEGFKHNRQARSVSDQWSPDFLRATSLENWGLLLLTGTGPSNVKDARVDVIIALDRVEVEGDKEWVFRRAGYVEQHYWEGDTYPIFQDSRDEVNERIYLI</sequence>
<dbReference type="Proteomes" id="UP001065298">
    <property type="component" value="Chromosome 2"/>
</dbReference>
<name>A0ACC0RCP6_9HYPO</name>
<reference evidence="1" key="1">
    <citation type="submission" date="2022-06" db="EMBL/GenBank/DDBJ databases">
        <title>Fusarium solani species complex genomes reveal bases of compartmentalisation and animal pathogenesis.</title>
        <authorList>
            <person name="Tsai I.J."/>
        </authorList>
    </citation>
    <scope>NUCLEOTIDE SEQUENCE</scope>
    <source>
        <strain evidence="1">Fu6.1</strain>
    </source>
</reference>
<dbReference type="EMBL" id="CM046504">
    <property type="protein sequence ID" value="KAI8680498.1"/>
    <property type="molecule type" value="Genomic_DNA"/>
</dbReference>